<feature type="repeat" description="WD" evidence="3">
    <location>
        <begin position="656"/>
        <end position="687"/>
    </location>
</feature>
<dbReference type="EMBL" id="BRXY01000116">
    <property type="protein sequence ID" value="GMH67284.1"/>
    <property type="molecule type" value="Genomic_DNA"/>
</dbReference>
<evidence type="ECO:0000256" key="2">
    <source>
        <dbReference type="ARBA" id="ARBA00022737"/>
    </source>
</evidence>
<dbReference type="GO" id="GO:1990234">
    <property type="term" value="C:transferase complex"/>
    <property type="evidence" value="ECO:0007669"/>
    <property type="project" value="UniProtKB-ARBA"/>
</dbReference>
<comment type="caution">
    <text evidence="5">The sequence shown here is derived from an EMBL/GenBank/DDBJ whole genome shotgun (WGS) entry which is preliminary data.</text>
</comment>
<evidence type="ECO:0000313" key="6">
    <source>
        <dbReference type="Proteomes" id="UP001165085"/>
    </source>
</evidence>
<evidence type="ECO:0000256" key="4">
    <source>
        <dbReference type="SAM" id="MobiDB-lite"/>
    </source>
</evidence>
<organism evidence="5 6">
    <name type="scientific">Triparma strigata</name>
    <dbReference type="NCBI Taxonomy" id="1606541"/>
    <lineage>
        <taxon>Eukaryota</taxon>
        <taxon>Sar</taxon>
        <taxon>Stramenopiles</taxon>
        <taxon>Ochrophyta</taxon>
        <taxon>Bolidophyceae</taxon>
        <taxon>Parmales</taxon>
        <taxon>Triparmaceae</taxon>
        <taxon>Triparma</taxon>
    </lineage>
</organism>
<dbReference type="InterPro" id="IPR036322">
    <property type="entry name" value="WD40_repeat_dom_sf"/>
</dbReference>
<feature type="region of interest" description="Disordered" evidence="4">
    <location>
        <begin position="824"/>
        <end position="859"/>
    </location>
</feature>
<feature type="compositionally biased region" description="Basic and acidic residues" evidence="4">
    <location>
        <begin position="581"/>
        <end position="597"/>
    </location>
</feature>
<protein>
    <submittedName>
        <fullName evidence="5">Uncharacterized protein</fullName>
    </submittedName>
</protein>
<dbReference type="Pfam" id="PF00400">
    <property type="entry name" value="WD40"/>
    <property type="match status" value="7"/>
</dbReference>
<dbReference type="InterPro" id="IPR015943">
    <property type="entry name" value="WD40/YVTN_repeat-like_dom_sf"/>
</dbReference>
<dbReference type="PROSITE" id="PS00678">
    <property type="entry name" value="WD_REPEATS_1"/>
    <property type="match status" value="3"/>
</dbReference>
<dbReference type="PRINTS" id="PR00320">
    <property type="entry name" value="GPROTEINBRPT"/>
</dbReference>
<feature type="repeat" description="WD" evidence="3">
    <location>
        <begin position="620"/>
        <end position="654"/>
    </location>
</feature>
<dbReference type="Proteomes" id="UP001165085">
    <property type="component" value="Unassembled WGS sequence"/>
</dbReference>
<feature type="repeat" description="WD" evidence="3">
    <location>
        <begin position="480"/>
        <end position="512"/>
    </location>
</feature>
<feature type="repeat" description="WD" evidence="3">
    <location>
        <begin position="121"/>
        <end position="138"/>
    </location>
</feature>
<dbReference type="SUPFAM" id="SSF50978">
    <property type="entry name" value="WD40 repeat-like"/>
    <property type="match status" value="2"/>
</dbReference>
<gene>
    <name evidence="5" type="ORF">TrST_g7391</name>
</gene>
<feature type="compositionally biased region" description="Gly residues" evidence="4">
    <location>
        <begin position="848"/>
        <end position="859"/>
    </location>
</feature>
<keyword evidence="2" id="KW-0677">Repeat</keyword>
<feature type="compositionally biased region" description="Acidic residues" evidence="4">
    <location>
        <begin position="829"/>
        <end position="844"/>
    </location>
</feature>
<keyword evidence="1 3" id="KW-0853">WD repeat</keyword>
<name>A0A9W7AF99_9STRA</name>
<dbReference type="SMART" id="SM00320">
    <property type="entry name" value="WD40"/>
    <property type="match status" value="10"/>
</dbReference>
<evidence type="ECO:0000313" key="5">
    <source>
        <dbReference type="EMBL" id="GMH67284.1"/>
    </source>
</evidence>
<feature type="repeat" description="WD" evidence="3">
    <location>
        <begin position="736"/>
        <end position="761"/>
    </location>
</feature>
<dbReference type="InterPro" id="IPR020472">
    <property type="entry name" value="WD40_PAC1"/>
</dbReference>
<dbReference type="InterPro" id="IPR001680">
    <property type="entry name" value="WD40_rpt"/>
</dbReference>
<dbReference type="PANTHER" id="PTHR22847">
    <property type="entry name" value="WD40 REPEAT PROTEIN"/>
    <property type="match status" value="1"/>
</dbReference>
<dbReference type="PANTHER" id="PTHR22847:SF637">
    <property type="entry name" value="WD REPEAT DOMAIN 5B"/>
    <property type="match status" value="1"/>
</dbReference>
<evidence type="ECO:0000256" key="1">
    <source>
        <dbReference type="ARBA" id="ARBA00022574"/>
    </source>
</evidence>
<dbReference type="PROSITE" id="PS50294">
    <property type="entry name" value="WD_REPEATS_REGION"/>
    <property type="match status" value="1"/>
</dbReference>
<reference evidence="6" key="1">
    <citation type="journal article" date="2023" name="Commun. Biol.">
        <title>Genome analysis of Parmales, the sister group of diatoms, reveals the evolutionary specialization of diatoms from phago-mixotrophs to photoautotrophs.</title>
        <authorList>
            <person name="Ban H."/>
            <person name="Sato S."/>
            <person name="Yoshikawa S."/>
            <person name="Yamada K."/>
            <person name="Nakamura Y."/>
            <person name="Ichinomiya M."/>
            <person name="Sato N."/>
            <person name="Blanc-Mathieu R."/>
            <person name="Endo H."/>
            <person name="Kuwata A."/>
            <person name="Ogata H."/>
        </authorList>
    </citation>
    <scope>NUCLEOTIDE SEQUENCE [LARGE SCALE GENOMIC DNA]</scope>
    <source>
        <strain evidence="6">NIES 3701</strain>
    </source>
</reference>
<accession>A0A9W7AF99</accession>
<dbReference type="Gene3D" id="2.130.10.10">
    <property type="entry name" value="YVTN repeat-like/Quinoprotein amine dehydrogenase"/>
    <property type="match status" value="3"/>
</dbReference>
<sequence length="859" mass="91294">MLSNRTSSVEFSKTSTYTAALNQKNLLTTSVSHDHLTTLTLAKTTHNVKGSNNSVSSAVVAGTKLGHLLCWKTEVQSKFGGKQSKSQRALTLTKKSNINHAGGISSLLYVDLGAKILSGGGGYLFSGSSDRMIKIWDLWTFFDRAGDVEPCLQTLAGHGATVTALVDCGVSGGVISFSVDKSMKVWMPESNRGLMLNPFFVCIKSLDCGSSWFTSGCLRGGEEWSLYAGDSEGSVSVWKNKDKGGGLDVRIKKKWGKVHKLAINDLFLIPSQNFLVTLSFDSTCCILDSISGSIFMKIPNTNRTRFTGGCWDSSFEQMVLSDALGNVEAHNVYIERKVGEDCVGGGAGGGKGGKAGGKMTGKAGTTGGLGGAGAPQTSKNVDPVISKMVWMGTDSFIMMFPLLNQVQEWKVKRDLECAQFAGHDDEVVGVLVIDNKEGPEWEENGEADRFKAEESAVFTCGLDNVIKCWDDYDVTLRYEINEKETELSSIGYEARENLIVTGHDDGTIKFWNPDSGHCHVENAHSNTVTCIVSGRAGKRDVLVSSSFDGTIVVYNASKKKEGANTYVSCVLEEYQGEGDGEGGKGGRGREEGKVDEGKRMDSADFLKTLASGGMDVGEEVLCLHFHEESGAIVSGGNDGVLKAWNLGTESLQAKWECGHSGSITCLSGDGMYLFSGGGDGVIAVWNLGGELLDPRFCKGRIGHSIGMSTLERQGGIVAHPPPKGARGVGGGGRWGVKAVVFTPLTGYLISGGGDGKVQIWDYTGVGGLAGTGGDGRLLKTLSHHDEVPRCIAFRENMQGTGNIQVYVGTSESSVLKFDVSRGLERAEEPEAEVEVEGGEEEDDTVGLGSAGRGGVLSEG</sequence>
<evidence type="ECO:0000256" key="3">
    <source>
        <dbReference type="PROSITE-ProRule" id="PRU00221"/>
    </source>
</evidence>
<proteinExistence type="predicted"/>
<feature type="region of interest" description="Disordered" evidence="4">
    <location>
        <begin position="576"/>
        <end position="597"/>
    </location>
</feature>
<dbReference type="AlphaFoldDB" id="A0A9W7AF99"/>
<keyword evidence="6" id="KW-1185">Reference proteome</keyword>
<dbReference type="PROSITE" id="PS50082">
    <property type="entry name" value="WD_REPEATS_2"/>
    <property type="match status" value="5"/>
</dbReference>
<dbReference type="OrthoDB" id="674604at2759"/>
<dbReference type="InterPro" id="IPR019775">
    <property type="entry name" value="WD40_repeat_CS"/>
</dbReference>